<dbReference type="SUPFAM" id="SSF117892">
    <property type="entry name" value="Band 7/SPFH domain"/>
    <property type="match status" value="1"/>
</dbReference>
<dbReference type="Gene3D" id="3.30.479.30">
    <property type="entry name" value="Band 7 domain"/>
    <property type="match status" value="1"/>
</dbReference>
<dbReference type="InterPro" id="IPR050710">
    <property type="entry name" value="Band7/mec-2_domain"/>
</dbReference>
<organism evidence="4 5">
    <name type="scientific">Flaviaesturariibacter aridisoli</name>
    <dbReference type="NCBI Taxonomy" id="2545761"/>
    <lineage>
        <taxon>Bacteria</taxon>
        <taxon>Pseudomonadati</taxon>
        <taxon>Bacteroidota</taxon>
        <taxon>Chitinophagia</taxon>
        <taxon>Chitinophagales</taxon>
        <taxon>Chitinophagaceae</taxon>
        <taxon>Flaviaestuariibacter</taxon>
    </lineage>
</organism>
<keyword evidence="5" id="KW-1185">Reference proteome</keyword>
<keyword evidence="2" id="KW-0812">Transmembrane</keyword>
<proteinExistence type="predicted"/>
<dbReference type="PANTHER" id="PTHR43327:SF10">
    <property type="entry name" value="STOMATIN-LIKE PROTEIN 2, MITOCHONDRIAL"/>
    <property type="match status" value="1"/>
</dbReference>
<comment type="subcellular location">
    <subcellularLocation>
        <location evidence="1">Membrane</location>
        <topology evidence="1">Single-pass membrane protein</topology>
    </subcellularLocation>
</comment>
<evidence type="ECO:0000256" key="1">
    <source>
        <dbReference type="ARBA" id="ARBA00004167"/>
    </source>
</evidence>
<protein>
    <submittedName>
        <fullName evidence="4">SPFH domain-containing protein</fullName>
    </submittedName>
</protein>
<name>A0A4R4E4F4_9BACT</name>
<gene>
    <name evidence="4" type="ORF">E0486_02180</name>
</gene>
<reference evidence="4 5" key="1">
    <citation type="submission" date="2019-03" db="EMBL/GenBank/DDBJ databases">
        <authorList>
            <person name="Kim M.K.M."/>
        </authorList>
    </citation>
    <scope>NUCLEOTIDE SEQUENCE [LARGE SCALE GENOMIC DNA]</scope>
    <source>
        <strain evidence="4 5">17J68-15</strain>
    </source>
</reference>
<dbReference type="AlphaFoldDB" id="A0A4R4E4F4"/>
<dbReference type="PANTHER" id="PTHR43327">
    <property type="entry name" value="STOMATIN-LIKE PROTEIN 2, MITOCHONDRIAL"/>
    <property type="match status" value="1"/>
</dbReference>
<keyword evidence="2" id="KW-1133">Transmembrane helix</keyword>
<dbReference type="GO" id="GO:0016020">
    <property type="term" value="C:membrane"/>
    <property type="evidence" value="ECO:0007669"/>
    <property type="project" value="UniProtKB-SubCell"/>
</dbReference>
<dbReference type="Pfam" id="PF01145">
    <property type="entry name" value="Band_7"/>
    <property type="match status" value="1"/>
</dbReference>
<feature type="domain" description="Band 7" evidence="3">
    <location>
        <begin position="30"/>
        <end position="195"/>
    </location>
</feature>
<dbReference type="RefSeq" id="WP_131850502.1">
    <property type="nucleotide sequence ID" value="NZ_SKFH01000002.1"/>
</dbReference>
<dbReference type="Proteomes" id="UP000295164">
    <property type="component" value="Unassembled WGS sequence"/>
</dbReference>
<keyword evidence="2" id="KW-0472">Membrane</keyword>
<comment type="caution">
    <text evidence="4">The sequence shown here is derived from an EMBL/GenBank/DDBJ whole genome shotgun (WGS) entry which is preliminary data.</text>
</comment>
<dbReference type="InterPro" id="IPR001107">
    <property type="entry name" value="Band_7"/>
</dbReference>
<sequence>MFFLQTDTGGIATFLIHYWWLLVLLFIVFSGIFTINQAHVGVITMFGRYQRMVRPGLNFKIPMLEQLYKKISIQNRSVEMEFQAVTQDQANVYFKSMLLYAVQNADDETIKKVAFKFISDRDLMQALVRTIEGNIRSFVATKKQAEVLGLRKDIVEYVKVEIDHVLEDWGYHLLDLQINDITFDKAILDSMSKVVASNNLKAAAENEGQALLITKTKSAEAEGNAIKIAAEAEREAARLRGQGVALFRQEVARGMTEAAEQMKQANLDTNVILFSMWTEAIKNFAEYGKGNVIFLDGSSQGMETTMKQIQALMVKHAGQ</sequence>
<accession>A0A4R4E4F4</accession>
<evidence type="ECO:0000259" key="3">
    <source>
        <dbReference type="SMART" id="SM00244"/>
    </source>
</evidence>
<dbReference type="InterPro" id="IPR036013">
    <property type="entry name" value="Band_7/SPFH_dom_sf"/>
</dbReference>
<evidence type="ECO:0000313" key="5">
    <source>
        <dbReference type="Proteomes" id="UP000295164"/>
    </source>
</evidence>
<dbReference type="OrthoDB" id="9809197at2"/>
<evidence type="ECO:0000256" key="2">
    <source>
        <dbReference type="SAM" id="Phobius"/>
    </source>
</evidence>
<evidence type="ECO:0000313" key="4">
    <source>
        <dbReference type="EMBL" id="TCZ74456.1"/>
    </source>
</evidence>
<feature type="transmembrane region" description="Helical" evidence="2">
    <location>
        <begin position="20"/>
        <end position="46"/>
    </location>
</feature>
<dbReference type="SMART" id="SM00244">
    <property type="entry name" value="PHB"/>
    <property type="match status" value="1"/>
</dbReference>
<dbReference type="EMBL" id="SKFH01000002">
    <property type="protein sequence ID" value="TCZ74456.1"/>
    <property type="molecule type" value="Genomic_DNA"/>
</dbReference>